<evidence type="ECO:0000256" key="1">
    <source>
        <dbReference type="SAM" id="MobiDB-lite"/>
    </source>
</evidence>
<dbReference type="AlphaFoldDB" id="A0A499V8F9"/>
<name>A0A499V8F9_9ACTN</name>
<dbReference type="EMBL" id="AP019620">
    <property type="protein sequence ID" value="BBJ44556.1"/>
    <property type="molecule type" value="Genomic_DNA"/>
</dbReference>
<feature type="region of interest" description="Disordered" evidence="1">
    <location>
        <begin position="1"/>
        <end position="58"/>
    </location>
</feature>
<sequence>MTPGGPDAPGQRPVPRFRPRAAYGAPAVRPSRNDRRHRRCPPWEAGSSVTPHGGNDPG</sequence>
<proteinExistence type="predicted"/>
<protein>
    <submittedName>
        <fullName evidence="2">Uncharacterized protein</fullName>
    </submittedName>
</protein>
<organism evidence="2 3">
    <name type="scientific">Streptomyces antimycoticus</name>
    <dbReference type="NCBI Taxonomy" id="68175"/>
    <lineage>
        <taxon>Bacteria</taxon>
        <taxon>Bacillati</taxon>
        <taxon>Actinomycetota</taxon>
        <taxon>Actinomycetes</taxon>
        <taxon>Kitasatosporales</taxon>
        <taxon>Streptomycetaceae</taxon>
        <taxon>Streptomyces</taxon>
        <taxon>Streptomyces violaceusniger group</taxon>
    </lineage>
</organism>
<accession>A0A499V8F9</accession>
<reference evidence="2 3" key="1">
    <citation type="journal article" date="2020" name="Int. J. Syst. Evol. Microbiol.">
        <title>Reclassification of Streptomyces castelarensis and Streptomyces sporoclivatus as later heterotypic synonyms of Streptomyces antimycoticus.</title>
        <authorList>
            <person name="Komaki H."/>
            <person name="Tamura T."/>
        </authorList>
    </citation>
    <scope>NUCLEOTIDE SEQUENCE [LARGE SCALE GENOMIC DNA]</scope>
    <source>
        <strain evidence="2 3">NBRC 100767</strain>
    </source>
</reference>
<dbReference type="Proteomes" id="UP000463951">
    <property type="component" value="Chromosome"/>
</dbReference>
<evidence type="ECO:0000313" key="3">
    <source>
        <dbReference type="Proteomes" id="UP000463951"/>
    </source>
</evidence>
<evidence type="ECO:0000313" key="2">
    <source>
        <dbReference type="EMBL" id="BBJ44556.1"/>
    </source>
</evidence>
<gene>
    <name evidence="2" type="ORF">SSPO_072740</name>
</gene>